<dbReference type="Proteomes" id="UP000053615">
    <property type="component" value="Unassembled WGS sequence"/>
</dbReference>
<organism evidence="3 4">
    <name type="scientific">Colius striatus</name>
    <name type="common">Speckled mousebird</name>
    <dbReference type="NCBI Taxonomy" id="57412"/>
    <lineage>
        <taxon>Eukaryota</taxon>
        <taxon>Metazoa</taxon>
        <taxon>Chordata</taxon>
        <taxon>Craniata</taxon>
        <taxon>Vertebrata</taxon>
        <taxon>Euteleostomi</taxon>
        <taxon>Archelosauria</taxon>
        <taxon>Archosauria</taxon>
        <taxon>Dinosauria</taxon>
        <taxon>Saurischia</taxon>
        <taxon>Theropoda</taxon>
        <taxon>Coelurosauria</taxon>
        <taxon>Aves</taxon>
        <taxon>Neognathae</taxon>
        <taxon>Neoaves</taxon>
        <taxon>Telluraves</taxon>
        <taxon>Coraciimorphae</taxon>
        <taxon>Coliiformes</taxon>
        <taxon>Coliidae</taxon>
        <taxon>Colius</taxon>
    </lineage>
</organism>
<reference evidence="3 4" key="1">
    <citation type="submission" date="2014-04" db="EMBL/GenBank/DDBJ databases">
        <title>Genome evolution of avian class.</title>
        <authorList>
            <person name="Zhang G."/>
            <person name="Li C."/>
        </authorList>
    </citation>
    <scope>NUCLEOTIDE SEQUENCE [LARGE SCALE GENOMIC DNA]</scope>
    <source>
        <strain evidence="3">BGI_N325</strain>
    </source>
</reference>
<evidence type="ECO:0000259" key="2">
    <source>
        <dbReference type="PROSITE" id="PS51220"/>
    </source>
</evidence>
<evidence type="ECO:0000313" key="3">
    <source>
        <dbReference type="EMBL" id="KFP33174.1"/>
    </source>
</evidence>
<dbReference type="GO" id="GO:0005176">
    <property type="term" value="F:ErbB-2 class receptor binding"/>
    <property type="evidence" value="ECO:0007669"/>
    <property type="project" value="TreeGrafter"/>
</dbReference>
<keyword evidence="1" id="KW-1015">Disulfide bond</keyword>
<dbReference type="AlphaFoldDB" id="A0A091KZP7"/>
<dbReference type="Pfam" id="PF06119">
    <property type="entry name" value="NIDO"/>
    <property type="match status" value="1"/>
</dbReference>
<dbReference type="PROSITE" id="PS51220">
    <property type="entry name" value="NIDO"/>
    <property type="match status" value="1"/>
</dbReference>
<dbReference type="PANTHER" id="PTHR13802">
    <property type="entry name" value="MUCIN 4-RELATED"/>
    <property type="match status" value="1"/>
</dbReference>
<keyword evidence="4" id="KW-1185">Reference proteome</keyword>
<dbReference type="EMBL" id="KK548843">
    <property type="protein sequence ID" value="KFP33174.1"/>
    <property type="molecule type" value="Genomic_DNA"/>
</dbReference>
<accession>A0A091KZP7</accession>
<feature type="domain" description="NIDO" evidence="2">
    <location>
        <begin position="1"/>
        <end position="111"/>
    </location>
</feature>
<evidence type="ECO:0000313" key="4">
    <source>
        <dbReference type="Proteomes" id="UP000053615"/>
    </source>
</evidence>
<feature type="non-terminal residue" evidence="3">
    <location>
        <position position="1"/>
    </location>
</feature>
<proteinExistence type="predicted"/>
<protein>
    <submittedName>
        <fullName evidence="3">Mucin-4</fullName>
    </submittedName>
</protein>
<evidence type="ECO:0000256" key="1">
    <source>
        <dbReference type="ARBA" id="ARBA00023157"/>
    </source>
</evidence>
<gene>
    <name evidence="3" type="ORF">N325_09526</name>
</gene>
<dbReference type="GO" id="GO:0007160">
    <property type="term" value="P:cell-matrix adhesion"/>
    <property type="evidence" value="ECO:0007669"/>
    <property type="project" value="InterPro"/>
</dbReference>
<dbReference type="InterPro" id="IPR051495">
    <property type="entry name" value="Epithelial_Barrier/Signaling"/>
</dbReference>
<sequence>WDDADFSQGVGTTWYQEYSTLTPTPDPLVQDVEAKIEKYLQTRYEAKWTLKVTWEKAPAYPSRHDDTETNTYQAVLTTDGTRSFALLLYQDGGMRWDYTRLAADNMLIGFS</sequence>
<dbReference type="SMART" id="SM00539">
    <property type="entry name" value="NIDO"/>
    <property type="match status" value="1"/>
</dbReference>
<name>A0A091KZP7_COLST</name>
<feature type="non-terminal residue" evidence="3">
    <location>
        <position position="111"/>
    </location>
</feature>
<dbReference type="PANTHER" id="PTHR13802:SF52">
    <property type="entry name" value="MUCIN-4"/>
    <property type="match status" value="1"/>
</dbReference>
<dbReference type="InterPro" id="IPR003886">
    <property type="entry name" value="NIDO_dom"/>
</dbReference>